<reference evidence="1 2" key="1">
    <citation type="submission" date="2014-09" db="EMBL/GenBank/DDBJ databases">
        <authorList>
            <person name="Regsiter A."/>
        </authorList>
    </citation>
    <scope>NUCLEOTIDE SEQUENCE [LARGE SCALE GENOMIC DNA]</scope>
</reference>
<gene>
    <name evidence="1" type="ORF">XAC3562_100035</name>
</gene>
<keyword evidence="2" id="KW-1185">Reference proteome</keyword>
<proteinExistence type="predicted"/>
<dbReference type="EMBL" id="CCXZ01000002">
    <property type="protein sequence ID" value="CEG14198.1"/>
    <property type="molecule type" value="Genomic_DNA"/>
</dbReference>
<evidence type="ECO:0000313" key="1">
    <source>
        <dbReference type="EMBL" id="CEG14198.1"/>
    </source>
</evidence>
<name>A0A0U5FDS1_XANCI</name>
<sequence>MRSILRMREQTRLAIGARVLTFRAKHRNHRIRGPGDLVVPSVQPLQPAVLLWARSLVGAGLHSVAGRWLLGAMAAALQSVF</sequence>
<protein>
    <submittedName>
        <fullName evidence="1">Uncharacterized protein</fullName>
    </submittedName>
</protein>
<dbReference type="Proteomes" id="UP000052230">
    <property type="component" value="Unassembled WGS sequence"/>
</dbReference>
<comment type="caution">
    <text evidence="1">The sequence shown here is derived from an EMBL/GenBank/DDBJ whole genome shotgun (WGS) entry which is preliminary data.</text>
</comment>
<accession>A0A0U5FDS1</accession>
<evidence type="ECO:0000313" key="2">
    <source>
        <dbReference type="Proteomes" id="UP000052230"/>
    </source>
</evidence>
<organism evidence="1 2">
    <name type="scientific">Xanthomonas citri pv. citri</name>
    <dbReference type="NCBI Taxonomy" id="611301"/>
    <lineage>
        <taxon>Bacteria</taxon>
        <taxon>Pseudomonadati</taxon>
        <taxon>Pseudomonadota</taxon>
        <taxon>Gammaproteobacteria</taxon>
        <taxon>Lysobacterales</taxon>
        <taxon>Lysobacteraceae</taxon>
        <taxon>Xanthomonas</taxon>
    </lineage>
</organism>
<dbReference type="AlphaFoldDB" id="A0A0U5FDS1"/>